<dbReference type="Ensembl" id="ENSMFAT00000074918.1">
    <property type="protein sequence ID" value="ENSMFAP00000055134.1"/>
    <property type="gene ID" value="ENSMFAG00000050189.1"/>
</dbReference>
<dbReference type="GO" id="GO:0016032">
    <property type="term" value="P:viral process"/>
    <property type="evidence" value="ECO:0007669"/>
    <property type="project" value="InterPro"/>
</dbReference>
<dbReference type="InterPro" id="IPR050195">
    <property type="entry name" value="Primate_lentivir_Gag_pol-like"/>
</dbReference>
<reference evidence="3 4" key="1">
    <citation type="submission" date="2013-03" db="EMBL/GenBank/DDBJ databases">
        <authorList>
            <person name="Warren W."/>
            <person name="Wilson R.K."/>
        </authorList>
    </citation>
    <scope>NUCLEOTIDE SEQUENCE</scope>
</reference>
<protein>
    <recommendedName>
        <fullName evidence="2">Retroviral nucleocapsid Gag protein p24 C-terminal domain-containing protein</fullName>
    </recommendedName>
</protein>
<name>A0A7N9CT10_MACFA</name>
<dbReference type="InterPro" id="IPR038124">
    <property type="entry name" value="B_retro_matrix_sf"/>
</dbReference>
<dbReference type="SUPFAM" id="SSF47836">
    <property type="entry name" value="Retroviral matrix proteins"/>
    <property type="match status" value="1"/>
</dbReference>
<accession>A0A7N9CT10</accession>
<dbReference type="AlphaFoldDB" id="A0A7N9CT10"/>
<dbReference type="Pfam" id="PF19317">
    <property type="entry name" value="Gag_p24_C"/>
    <property type="match status" value="1"/>
</dbReference>
<keyword evidence="1" id="KW-0945">Host-virus interaction</keyword>
<evidence type="ECO:0000313" key="3">
    <source>
        <dbReference type="Ensembl" id="ENSMFAP00000055134.1"/>
    </source>
</evidence>
<dbReference type="PANTHER" id="PTHR40389:SF4">
    <property type="match status" value="1"/>
</dbReference>
<dbReference type="SUPFAM" id="SSF47353">
    <property type="entry name" value="Retrovirus capsid dimerization domain-like"/>
    <property type="match status" value="1"/>
</dbReference>
<sequence>MQTVILPEEGTLELELWEQVGRKFKRHHGQGQRVPVIPLMLWALGLLWLRSTQKSLKRKGRKNHHLPYHLLLLLPQPCCYRVKVPQRRQIFPEPPAPVNWKKDKGYTTVMGPCLRPVALEGELLACLVMQDQQGNQVREPITFNTYKEIRKSIRENGAASPFMKGLIEAIADNFHMTPWDWSVLAQTTLEASQYLHWRAEYDELYEQQTNQNQLAAQNITRLLCSRGGVPMSMCNNSFVPQAYAQVSLCACRAWDRIPEGRVQQGSFVNVRQGPQEPFVEFINWLTQTIKRQISHAQAADILLLQLAYENANIEQLPSAILPHQGSAEPSDLSEGLCPFLSV</sequence>
<dbReference type="Pfam" id="PF00607">
    <property type="entry name" value="Gag_p24"/>
    <property type="match status" value="1"/>
</dbReference>
<dbReference type="InterPro" id="IPR010999">
    <property type="entry name" value="Retrovr_matrix"/>
</dbReference>
<dbReference type="SUPFAM" id="SSF47943">
    <property type="entry name" value="Retrovirus capsid protein, N-terminal core domain"/>
    <property type="match status" value="1"/>
</dbReference>
<dbReference type="Gene3D" id="1.10.375.10">
    <property type="entry name" value="Human Immunodeficiency Virus Type 1 Capsid Protein"/>
    <property type="match status" value="1"/>
</dbReference>
<dbReference type="Gene3D" id="1.10.150.490">
    <property type="entry name" value="Retroviral GAG p10 protein"/>
    <property type="match status" value="1"/>
</dbReference>
<reference evidence="3" key="3">
    <citation type="submission" date="2025-09" db="UniProtKB">
        <authorList>
            <consortium name="Ensembl"/>
        </authorList>
    </citation>
    <scope>IDENTIFICATION</scope>
</reference>
<reference evidence="3" key="2">
    <citation type="submission" date="2025-08" db="UniProtKB">
        <authorList>
            <consortium name="Ensembl"/>
        </authorList>
    </citation>
    <scope>IDENTIFICATION</scope>
</reference>
<dbReference type="InterPro" id="IPR045345">
    <property type="entry name" value="Gag_p24_C"/>
</dbReference>
<dbReference type="GeneTree" id="ENSGT01120000273167"/>
<evidence type="ECO:0000313" key="4">
    <source>
        <dbReference type="Proteomes" id="UP000233100"/>
    </source>
</evidence>
<dbReference type="InterPro" id="IPR008919">
    <property type="entry name" value="Retrov_capsid_N"/>
</dbReference>
<dbReference type="Gene3D" id="1.10.1200.30">
    <property type="match status" value="1"/>
</dbReference>
<evidence type="ECO:0000259" key="2">
    <source>
        <dbReference type="Pfam" id="PF19317"/>
    </source>
</evidence>
<feature type="domain" description="Retroviral nucleocapsid Gag protein p24 C-terminal" evidence="2">
    <location>
        <begin position="263"/>
        <end position="314"/>
    </location>
</feature>
<keyword evidence="4" id="KW-1185">Reference proteome</keyword>
<dbReference type="Proteomes" id="UP000233100">
    <property type="component" value="Chromosome 4"/>
</dbReference>
<dbReference type="PANTHER" id="PTHR40389">
    <property type="entry name" value="ENDOGENOUS RETROVIRUS GROUP K MEMBER 24 GAG POLYPROTEIN-RELATED"/>
    <property type="match status" value="1"/>
</dbReference>
<proteinExistence type="predicted"/>
<dbReference type="InterPro" id="IPR008916">
    <property type="entry name" value="Retrov_capsid_C"/>
</dbReference>
<organism evidence="3 4">
    <name type="scientific">Macaca fascicularis</name>
    <name type="common">Crab-eating macaque</name>
    <name type="synonym">Cynomolgus monkey</name>
    <dbReference type="NCBI Taxonomy" id="9541"/>
    <lineage>
        <taxon>Eukaryota</taxon>
        <taxon>Metazoa</taxon>
        <taxon>Chordata</taxon>
        <taxon>Craniata</taxon>
        <taxon>Vertebrata</taxon>
        <taxon>Euteleostomi</taxon>
        <taxon>Mammalia</taxon>
        <taxon>Eutheria</taxon>
        <taxon>Euarchontoglires</taxon>
        <taxon>Primates</taxon>
        <taxon>Haplorrhini</taxon>
        <taxon>Catarrhini</taxon>
        <taxon>Cercopithecidae</taxon>
        <taxon>Cercopithecinae</taxon>
        <taxon>Macaca</taxon>
    </lineage>
</organism>
<evidence type="ECO:0000256" key="1">
    <source>
        <dbReference type="ARBA" id="ARBA00022581"/>
    </source>
</evidence>